<dbReference type="InterPro" id="IPR023187">
    <property type="entry name" value="Tscrpt_reg_MarR-type_CS"/>
</dbReference>
<evidence type="ECO:0000313" key="6">
    <source>
        <dbReference type="Proteomes" id="UP000642748"/>
    </source>
</evidence>
<dbReference type="PROSITE" id="PS01117">
    <property type="entry name" value="HTH_MARR_1"/>
    <property type="match status" value="1"/>
</dbReference>
<keyword evidence="3" id="KW-0804">Transcription</keyword>
<evidence type="ECO:0000313" key="5">
    <source>
        <dbReference type="EMBL" id="GIH20617.1"/>
    </source>
</evidence>
<dbReference type="InterPro" id="IPR039422">
    <property type="entry name" value="MarR/SlyA-like"/>
</dbReference>
<proteinExistence type="predicted"/>
<dbReference type="Proteomes" id="UP000642748">
    <property type="component" value="Unassembled WGS sequence"/>
</dbReference>
<protein>
    <recommendedName>
        <fullName evidence="4">HTH marR-type domain-containing protein</fullName>
    </recommendedName>
</protein>
<dbReference type="AlphaFoldDB" id="A0A8J3R2E5"/>
<comment type="caution">
    <text evidence="5">The sequence shown here is derived from an EMBL/GenBank/DDBJ whole genome shotgun (WGS) entry which is preliminary data.</text>
</comment>
<dbReference type="Gene3D" id="1.10.10.10">
    <property type="entry name" value="Winged helix-like DNA-binding domain superfamily/Winged helix DNA-binding domain"/>
    <property type="match status" value="1"/>
</dbReference>
<dbReference type="InterPro" id="IPR000835">
    <property type="entry name" value="HTH_MarR-typ"/>
</dbReference>
<accession>A0A8J3R2E5</accession>
<dbReference type="GO" id="GO:0003700">
    <property type="term" value="F:DNA-binding transcription factor activity"/>
    <property type="evidence" value="ECO:0007669"/>
    <property type="project" value="InterPro"/>
</dbReference>
<dbReference type="Pfam" id="PF12802">
    <property type="entry name" value="MarR_2"/>
    <property type="match status" value="1"/>
</dbReference>
<evidence type="ECO:0000256" key="1">
    <source>
        <dbReference type="ARBA" id="ARBA00023015"/>
    </source>
</evidence>
<gene>
    <name evidence="5" type="ORF">Raf01_87890</name>
</gene>
<dbReference type="SMART" id="SM00347">
    <property type="entry name" value="HTH_MARR"/>
    <property type="match status" value="1"/>
</dbReference>
<dbReference type="SUPFAM" id="SSF46785">
    <property type="entry name" value="Winged helix' DNA-binding domain"/>
    <property type="match status" value="1"/>
</dbReference>
<dbReference type="GO" id="GO:0003677">
    <property type="term" value="F:DNA binding"/>
    <property type="evidence" value="ECO:0007669"/>
    <property type="project" value="UniProtKB-KW"/>
</dbReference>
<dbReference type="GO" id="GO:0006950">
    <property type="term" value="P:response to stress"/>
    <property type="evidence" value="ECO:0007669"/>
    <property type="project" value="TreeGrafter"/>
</dbReference>
<dbReference type="PANTHER" id="PTHR33164">
    <property type="entry name" value="TRANSCRIPTIONAL REGULATOR, MARR FAMILY"/>
    <property type="match status" value="1"/>
</dbReference>
<dbReference type="PANTHER" id="PTHR33164:SF43">
    <property type="entry name" value="HTH-TYPE TRANSCRIPTIONAL REPRESSOR YETL"/>
    <property type="match status" value="1"/>
</dbReference>
<organism evidence="5 6">
    <name type="scientific">Rugosimonospora africana</name>
    <dbReference type="NCBI Taxonomy" id="556532"/>
    <lineage>
        <taxon>Bacteria</taxon>
        <taxon>Bacillati</taxon>
        <taxon>Actinomycetota</taxon>
        <taxon>Actinomycetes</taxon>
        <taxon>Micromonosporales</taxon>
        <taxon>Micromonosporaceae</taxon>
        <taxon>Rugosimonospora</taxon>
    </lineage>
</organism>
<reference evidence="5" key="1">
    <citation type="submission" date="2021-01" db="EMBL/GenBank/DDBJ databases">
        <title>Whole genome shotgun sequence of Rugosimonospora africana NBRC 104875.</title>
        <authorList>
            <person name="Komaki H."/>
            <person name="Tamura T."/>
        </authorList>
    </citation>
    <scope>NUCLEOTIDE SEQUENCE</scope>
    <source>
        <strain evidence="5">NBRC 104875</strain>
    </source>
</reference>
<keyword evidence="1" id="KW-0805">Transcription regulation</keyword>
<evidence type="ECO:0000256" key="2">
    <source>
        <dbReference type="ARBA" id="ARBA00023125"/>
    </source>
</evidence>
<evidence type="ECO:0000259" key="4">
    <source>
        <dbReference type="PROSITE" id="PS50995"/>
    </source>
</evidence>
<feature type="domain" description="HTH marR-type" evidence="4">
    <location>
        <begin position="4"/>
        <end position="139"/>
    </location>
</feature>
<sequence length="141" mass="15072">MISKSGLTSVLLPLQRATHRTLHVLAAALADLDLTPSEINTLANLSDGRARSVRELAADTGTRATTLTGVLDRLERRGHLTRQLDPADRRSFRLCLTDSGQAVAARVRDAVTGLEHDALAGLSADQLAGYHAVVSALQEVR</sequence>
<dbReference type="PROSITE" id="PS50995">
    <property type="entry name" value="HTH_MARR_2"/>
    <property type="match status" value="1"/>
</dbReference>
<name>A0A8J3R2E5_9ACTN</name>
<dbReference type="InterPro" id="IPR036388">
    <property type="entry name" value="WH-like_DNA-bd_sf"/>
</dbReference>
<dbReference type="EMBL" id="BONZ01000101">
    <property type="protein sequence ID" value="GIH20617.1"/>
    <property type="molecule type" value="Genomic_DNA"/>
</dbReference>
<keyword evidence="6" id="KW-1185">Reference proteome</keyword>
<keyword evidence="2" id="KW-0238">DNA-binding</keyword>
<evidence type="ECO:0000256" key="3">
    <source>
        <dbReference type="ARBA" id="ARBA00023163"/>
    </source>
</evidence>
<dbReference type="InterPro" id="IPR036390">
    <property type="entry name" value="WH_DNA-bd_sf"/>
</dbReference>